<dbReference type="Proteomes" id="UP000664698">
    <property type="component" value="Unassembled WGS sequence"/>
</dbReference>
<dbReference type="PANTHER" id="PTHR42693">
    <property type="entry name" value="ARYLSULFATASE FAMILY MEMBER"/>
    <property type="match status" value="1"/>
</dbReference>
<dbReference type="Pfam" id="PF00884">
    <property type="entry name" value="Sulfatase"/>
    <property type="match status" value="1"/>
</dbReference>
<proteinExistence type="inferred from homology"/>
<sequence length="558" mass="62099">MKNLYLIILAVSMACSPEEAREASPQRPNILLIVADDLGYSDIAPFGGDIHTPFLSQFSREAILFSNFHVLPTCSPTRSSLLTGQDNHVAGVGIMSEVSYPAVANLPGYSGHLIDQVVTIPEILGANGYHTYMAGKWHLGDDEGQTPFDRGFEESFTLLQGGGSHYADQKPLSPPQVMDYRRNGEKVGVLPADFYSSKNYTDTLIHYIDKHKADQKPFFIYASYTAPHDPLQAPKEYIDKYKGKFDMGWDSLRTIRLDNLKALGLVSEEVNSFAPNGIPSWSTLTSSQREEFARDMEVYAAMVEYLDMSIGRLLDHLKQEGLYDNTLIVFMSDNGPNGVMATTYPGNDDGVYLGGFDNSLGNRGLPNSFVEMGPGWAQASSAPFRLFKSFTSEGGIKAPLMVKLPQAMPNQGQWNRSFVHVTDLMPTVLELSGISYPQQFKGKELRKPLGKSLLPVLTGAAQQVHSSEEGMGWELFERKAYIKGKWKILRLPQPFSTGEWQLYDLEKDPGEANDLSGQFPSIRDSLIMDWMQYAKANDVFDHQGHYDSLLSRSLTGEH</sequence>
<evidence type="ECO:0000256" key="4">
    <source>
        <dbReference type="ARBA" id="ARBA00022837"/>
    </source>
</evidence>
<dbReference type="SUPFAM" id="SSF53649">
    <property type="entry name" value="Alkaline phosphatase-like"/>
    <property type="match status" value="1"/>
</dbReference>
<keyword evidence="2" id="KW-0479">Metal-binding</keyword>
<dbReference type="InterPro" id="IPR000917">
    <property type="entry name" value="Sulfatase_N"/>
</dbReference>
<dbReference type="EMBL" id="JAFKCW010000002">
    <property type="protein sequence ID" value="MBN7801226.1"/>
    <property type="molecule type" value="Genomic_DNA"/>
</dbReference>
<dbReference type="InterPro" id="IPR050738">
    <property type="entry name" value="Sulfatase"/>
</dbReference>
<dbReference type="PROSITE" id="PS51257">
    <property type="entry name" value="PROKAR_LIPOPROTEIN"/>
    <property type="match status" value="1"/>
</dbReference>
<evidence type="ECO:0000256" key="1">
    <source>
        <dbReference type="ARBA" id="ARBA00008779"/>
    </source>
</evidence>
<dbReference type="PANTHER" id="PTHR42693:SF33">
    <property type="entry name" value="ARYLSULFATASE"/>
    <property type="match status" value="1"/>
</dbReference>
<keyword evidence="4" id="KW-0106">Calcium</keyword>
<dbReference type="RefSeq" id="WP_206569197.1">
    <property type="nucleotide sequence ID" value="NZ_JAFKCW010000002.1"/>
</dbReference>
<dbReference type="PROSITE" id="PS00149">
    <property type="entry name" value="SULFATASE_2"/>
    <property type="match status" value="1"/>
</dbReference>
<comment type="caution">
    <text evidence="6">The sequence shown here is derived from an EMBL/GenBank/DDBJ whole genome shotgun (WGS) entry which is preliminary data.</text>
</comment>
<dbReference type="CDD" id="cd16025">
    <property type="entry name" value="PAS_like"/>
    <property type="match status" value="1"/>
</dbReference>
<evidence type="ECO:0000259" key="5">
    <source>
        <dbReference type="Pfam" id="PF00884"/>
    </source>
</evidence>
<evidence type="ECO:0000313" key="7">
    <source>
        <dbReference type="Proteomes" id="UP000664698"/>
    </source>
</evidence>
<keyword evidence="7" id="KW-1185">Reference proteome</keyword>
<protein>
    <submittedName>
        <fullName evidence="6">Arylsulfatase</fullName>
    </submittedName>
</protein>
<keyword evidence="3" id="KW-0378">Hydrolase</keyword>
<name>A0ABS3BQP7_9BACT</name>
<accession>A0ABS3BQP7</accession>
<comment type="similarity">
    <text evidence="1">Belongs to the sulfatase family.</text>
</comment>
<gene>
    <name evidence="6" type="ORF">J0A67_10155</name>
</gene>
<dbReference type="PROSITE" id="PS00523">
    <property type="entry name" value="SULFATASE_1"/>
    <property type="match status" value="1"/>
</dbReference>
<evidence type="ECO:0000313" key="6">
    <source>
        <dbReference type="EMBL" id="MBN7801226.1"/>
    </source>
</evidence>
<organism evidence="6 7">
    <name type="scientific">Algoriphagus aestuariicola</name>
    <dbReference type="NCBI Taxonomy" id="1852016"/>
    <lineage>
        <taxon>Bacteria</taxon>
        <taxon>Pseudomonadati</taxon>
        <taxon>Bacteroidota</taxon>
        <taxon>Cytophagia</taxon>
        <taxon>Cytophagales</taxon>
        <taxon>Cyclobacteriaceae</taxon>
        <taxon>Algoriphagus</taxon>
    </lineage>
</organism>
<dbReference type="Gene3D" id="3.30.1120.10">
    <property type="match status" value="1"/>
</dbReference>
<dbReference type="InterPro" id="IPR024607">
    <property type="entry name" value="Sulfatase_CS"/>
</dbReference>
<dbReference type="InterPro" id="IPR017850">
    <property type="entry name" value="Alkaline_phosphatase_core_sf"/>
</dbReference>
<evidence type="ECO:0000256" key="2">
    <source>
        <dbReference type="ARBA" id="ARBA00022723"/>
    </source>
</evidence>
<dbReference type="Gene3D" id="3.40.720.10">
    <property type="entry name" value="Alkaline Phosphatase, subunit A"/>
    <property type="match status" value="1"/>
</dbReference>
<reference evidence="6 7" key="1">
    <citation type="submission" date="2021-03" db="EMBL/GenBank/DDBJ databases">
        <title>novel species isolated from a fishpond in China.</title>
        <authorList>
            <person name="Lu H."/>
            <person name="Cai Z."/>
        </authorList>
    </citation>
    <scope>NUCLEOTIDE SEQUENCE [LARGE SCALE GENOMIC DNA]</scope>
    <source>
        <strain evidence="6 7">JCM 31546</strain>
    </source>
</reference>
<evidence type="ECO:0000256" key="3">
    <source>
        <dbReference type="ARBA" id="ARBA00022801"/>
    </source>
</evidence>
<feature type="domain" description="Sulfatase N-terminal" evidence="5">
    <location>
        <begin position="28"/>
        <end position="434"/>
    </location>
</feature>